<dbReference type="PANTHER" id="PTHR33639">
    <property type="entry name" value="THIOL-DISULFIDE OXIDOREDUCTASE DCC"/>
    <property type="match status" value="1"/>
</dbReference>
<reference evidence="1 2" key="1">
    <citation type="submission" date="2017-04" db="EMBL/GenBank/DDBJ databases">
        <authorList>
            <person name="Afonso C.L."/>
            <person name="Miller P.J."/>
            <person name="Scott M.A."/>
            <person name="Spackman E."/>
            <person name="Goraichik I."/>
            <person name="Dimitrov K.M."/>
            <person name="Suarez D.L."/>
            <person name="Swayne D.E."/>
        </authorList>
    </citation>
    <scope>NUCLEOTIDE SEQUENCE [LARGE SCALE GENOMIC DNA]</scope>
    <source>
        <strain evidence="1 2">DSM 26133</strain>
    </source>
</reference>
<dbReference type="InterPro" id="IPR007263">
    <property type="entry name" value="DCC1-like"/>
</dbReference>
<gene>
    <name evidence="1" type="ORF">SAMN04488029_3843</name>
</gene>
<dbReference type="GO" id="GO:0015035">
    <property type="term" value="F:protein-disulfide reductase activity"/>
    <property type="evidence" value="ECO:0007669"/>
    <property type="project" value="InterPro"/>
</dbReference>
<organism evidence="1 2">
    <name type="scientific">Reichenbachiella faecimaris</name>
    <dbReference type="NCBI Taxonomy" id="692418"/>
    <lineage>
        <taxon>Bacteria</taxon>
        <taxon>Pseudomonadati</taxon>
        <taxon>Bacteroidota</taxon>
        <taxon>Cytophagia</taxon>
        <taxon>Cytophagales</taxon>
        <taxon>Reichenbachiellaceae</taxon>
        <taxon>Reichenbachiella</taxon>
    </lineage>
</organism>
<accession>A0A1W2GQY4</accession>
<dbReference type="AlphaFoldDB" id="A0A1W2GQY4"/>
<proteinExistence type="predicted"/>
<evidence type="ECO:0000313" key="1">
    <source>
        <dbReference type="EMBL" id="SMD38666.1"/>
    </source>
</evidence>
<protein>
    <submittedName>
        <fullName evidence="1">Predicted thiol-disulfide oxidoreductase YuxK, DCC family</fullName>
    </submittedName>
</protein>
<evidence type="ECO:0000313" key="2">
    <source>
        <dbReference type="Proteomes" id="UP000192472"/>
    </source>
</evidence>
<dbReference type="RefSeq" id="WP_084374469.1">
    <property type="nucleotide sequence ID" value="NZ_FWYF01000005.1"/>
</dbReference>
<keyword evidence="2" id="KW-1185">Reference proteome</keyword>
<dbReference type="OrthoDB" id="9785438at2"/>
<dbReference type="Pfam" id="PF04134">
    <property type="entry name" value="DCC1-like"/>
    <property type="match status" value="1"/>
</dbReference>
<dbReference type="EMBL" id="FWYF01000005">
    <property type="protein sequence ID" value="SMD38666.1"/>
    <property type="molecule type" value="Genomic_DNA"/>
</dbReference>
<sequence>MGADSEIDNLVLYDGVCTFCNSSVNFILDHERHAQLHFTPLQSVKGQAILKQFDLPLDYTDSLLFLNKGALYSQARAAFRIAGFLEIPWNWISVFRFLPPFITNFFYRLVAKHRYKLMGQADACILPSPGVRNRFLE</sequence>
<dbReference type="InterPro" id="IPR052927">
    <property type="entry name" value="DCC_oxidoreductase"/>
</dbReference>
<dbReference type="STRING" id="692418.SAMN04488029_3843"/>
<dbReference type="Proteomes" id="UP000192472">
    <property type="component" value="Unassembled WGS sequence"/>
</dbReference>
<name>A0A1W2GQY4_REIFA</name>
<dbReference type="PANTHER" id="PTHR33639:SF2">
    <property type="entry name" value="DUF393 DOMAIN-CONTAINING PROTEIN"/>
    <property type="match status" value="1"/>
</dbReference>